<accession>A0A7V8V9L8</accession>
<reference evidence="2 3" key="1">
    <citation type="submission" date="2020-05" db="EMBL/GenBank/DDBJ databases">
        <title>Bremerella alba sp. nov., a novel planctomycete isolated from the surface of the macroalga Fucus spiralis.</title>
        <authorList>
            <person name="Godinho O."/>
            <person name="Botelho R."/>
            <person name="Albuquerque L."/>
            <person name="Wiegand S."/>
            <person name="Da Costa M.S."/>
            <person name="Lobo-Da-Cunha A."/>
            <person name="Jogler C."/>
            <person name="Lage O.M."/>
        </authorList>
    </citation>
    <scope>NUCLEOTIDE SEQUENCE [LARGE SCALE GENOMIC DNA]</scope>
    <source>
        <strain evidence="2 3">FF15</strain>
    </source>
</reference>
<dbReference type="Proteomes" id="UP000551616">
    <property type="component" value="Unassembled WGS sequence"/>
</dbReference>
<evidence type="ECO:0000313" key="2">
    <source>
        <dbReference type="EMBL" id="MBA2117494.1"/>
    </source>
</evidence>
<keyword evidence="1" id="KW-0472">Membrane</keyword>
<proteinExistence type="predicted"/>
<dbReference type="EMBL" id="JABRWO010000015">
    <property type="protein sequence ID" value="MBA2117494.1"/>
    <property type="molecule type" value="Genomic_DNA"/>
</dbReference>
<keyword evidence="1" id="KW-0812">Transmembrane</keyword>
<keyword evidence="1" id="KW-1133">Transmembrane helix</keyword>
<protein>
    <submittedName>
        <fullName evidence="2">Uncharacterized protein</fullName>
    </submittedName>
</protein>
<gene>
    <name evidence="2" type="ORF">HOV93_46930</name>
</gene>
<name>A0A7V8V9L8_9BACT</name>
<comment type="caution">
    <text evidence="2">The sequence shown here is derived from an EMBL/GenBank/DDBJ whole genome shotgun (WGS) entry which is preliminary data.</text>
</comment>
<keyword evidence="3" id="KW-1185">Reference proteome</keyword>
<dbReference type="RefSeq" id="WP_207398870.1">
    <property type="nucleotide sequence ID" value="NZ_JABRWO010000015.1"/>
</dbReference>
<dbReference type="AlphaFoldDB" id="A0A7V8V9L8"/>
<evidence type="ECO:0000256" key="1">
    <source>
        <dbReference type="SAM" id="Phobius"/>
    </source>
</evidence>
<organism evidence="2 3">
    <name type="scientific">Bremerella alba</name>
    <dbReference type="NCBI Taxonomy" id="980252"/>
    <lineage>
        <taxon>Bacteria</taxon>
        <taxon>Pseudomonadati</taxon>
        <taxon>Planctomycetota</taxon>
        <taxon>Planctomycetia</taxon>
        <taxon>Pirellulales</taxon>
        <taxon>Pirellulaceae</taxon>
        <taxon>Bremerella</taxon>
    </lineage>
</organism>
<feature type="transmembrane region" description="Helical" evidence="1">
    <location>
        <begin position="15"/>
        <end position="38"/>
    </location>
</feature>
<evidence type="ECO:0000313" key="3">
    <source>
        <dbReference type="Proteomes" id="UP000551616"/>
    </source>
</evidence>
<sequence>MSPQSSDKSGRKSNLSVYTMMLILSFIALTTGAILLFMELQRYGSWPQWNT</sequence>